<feature type="transmembrane region" description="Helical" evidence="1">
    <location>
        <begin position="58"/>
        <end position="82"/>
    </location>
</feature>
<evidence type="ECO:0000313" key="2">
    <source>
        <dbReference type="EMBL" id="GER03301.1"/>
    </source>
</evidence>
<evidence type="ECO:0000256" key="1">
    <source>
        <dbReference type="SAM" id="Phobius"/>
    </source>
</evidence>
<dbReference type="Proteomes" id="UP000324996">
    <property type="component" value="Unassembled WGS sequence"/>
</dbReference>
<feature type="transmembrane region" description="Helical" evidence="1">
    <location>
        <begin position="102"/>
        <end position="124"/>
    </location>
</feature>
<feature type="transmembrane region" description="Helical" evidence="1">
    <location>
        <begin position="16"/>
        <end position="37"/>
    </location>
</feature>
<name>A0A5A7N4W6_9PROT</name>
<keyword evidence="1" id="KW-0472">Membrane</keyword>
<organism evidence="2 3">
    <name type="scientific">Iodidimonas nitroreducens</name>
    <dbReference type="NCBI Taxonomy" id="1236968"/>
    <lineage>
        <taxon>Bacteria</taxon>
        <taxon>Pseudomonadati</taxon>
        <taxon>Pseudomonadota</taxon>
        <taxon>Alphaproteobacteria</taxon>
        <taxon>Iodidimonadales</taxon>
        <taxon>Iodidimonadaceae</taxon>
        <taxon>Iodidimonas</taxon>
    </lineage>
</organism>
<reference evidence="2 3" key="1">
    <citation type="submission" date="2019-09" db="EMBL/GenBank/DDBJ databases">
        <title>NBRP : Genome information of microbial organism related human and environment.</title>
        <authorList>
            <person name="Hattori M."/>
            <person name="Oshima K."/>
            <person name="Inaba H."/>
            <person name="Suda W."/>
            <person name="Sakamoto M."/>
            <person name="Iino T."/>
            <person name="Kitahara M."/>
            <person name="Oshida Y."/>
            <person name="Iida T."/>
            <person name="Kudo T."/>
            <person name="Itoh T."/>
            <person name="Ohkuma M."/>
        </authorList>
    </citation>
    <scope>NUCLEOTIDE SEQUENCE [LARGE SCALE GENOMIC DNA]</scope>
    <source>
        <strain evidence="2 3">Q-1</strain>
    </source>
</reference>
<comment type="caution">
    <text evidence="2">The sequence shown here is derived from an EMBL/GenBank/DDBJ whole genome shotgun (WGS) entry which is preliminary data.</text>
</comment>
<dbReference type="EMBL" id="BKCN01000003">
    <property type="protein sequence ID" value="GER03301.1"/>
    <property type="molecule type" value="Genomic_DNA"/>
</dbReference>
<keyword evidence="3" id="KW-1185">Reference proteome</keyword>
<proteinExistence type="predicted"/>
<protein>
    <submittedName>
        <fullName evidence="2">Uncharacterized protein</fullName>
    </submittedName>
</protein>
<keyword evidence="1" id="KW-0812">Transmembrane</keyword>
<gene>
    <name evidence="2" type="ORF">JCM17846_09830</name>
</gene>
<accession>A0A5A7N4W6</accession>
<dbReference type="AlphaFoldDB" id="A0A5A7N4W6"/>
<keyword evidence="1" id="KW-1133">Transmembrane helix</keyword>
<sequence>MLPYETSFHAYKASKLVFYLQLLLFSGLAFFLFLPLMRRTRTICLDTDWFYRRAGKALALRLSRGLGALRAGVMAILSSLWGSMGSGFDGLVGQQKRLAASWSIGISALWVLAFVVAYAVIYYLRAM</sequence>
<evidence type="ECO:0000313" key="3">
    <source>
        <dbReference type="Proteomes" id="UP000324996"/>
    </source>
</evidence>